<keyword evidence="1" id="KW-0732">Signal</keyword>
<dbReference type="PROSITE" id="PS51257">
    <property type="entry name" value="PROKAR_LIPOPROTEIN"/>
    <property type="match status" value="1"/>
</dbReference>
<organism evidence="2 3">
    <name type="scientific">Phocaeicola sartorii</name>
    <dbReference type="NCBI Taxonomy" id="671267"/>
    <lineage>
        <taxon>Bacteria</taxon>
        <taxon>Pseudomonadati</taxon>
        <taxon>Bacteroidota</taxon>
        <taxon>Bacteroidia</taxon>
        <taxon>Bacteroidales</taxon>
        <taxon>Bacteroidaceae</taxon>
        <taxon>Phocaeicola</taxon>
    </lineage>
</organism>
<protein>
    <submittedName>
        <fullName evidence="2">Fimbrillin family protein</fullName>
    </submittedName>
</protein>
<evidence type="ECO:0000313" key="3">
    <source>
        <dbReference type="Proteomes" id="UP000310760"/>
    </source>
</evidence>
<dbReference type="AlphaFoldDB" id="A0A4S2FU71"/>
<gene>
    <name evidence="2" type="ORF">E5339_02645</name>
</gene>
<dbReference type="Pfam" id="PF13149">
    <property type="entry name" value="Mfa_like_1"/>
    <property type="match status" value="1"/>
</dbReference>
<dbReference type="CDD" id="cd13120">
    <property type="entry name" value="BF2867_like_N"/>
    <property type="match status" value="1"/>
</dbReference>
<comment type="caution">
    <text evidence="2">The sequence shown here is derived from an EMBL/GenBank/DDBJ whole genome shotgun (WGS) entry which is preliminary data.</text>
</comment>
<evidence type="ECO:0000256" key="1">
    <source>
        <dbReference type="SAM" id="SignalP"/>
    </source>
</evidence>
<accession>A0A4S2FU71</accession>
<sequence length="413" mass="45760">MSKKIKLAGMVAMLSMTFVSCSNDELKEAYQGEKITFTTKVGASRAQVINGVADLESFRVHAETDPKGENPFIDHKLAIKASEDNSTGIYKLEQEIMWPDDAEEIEFWAYGPEGVGKPTHDGGTLHFSNFSPDKEPSNQKDLVVAYTKSKKTSGAVPLNFHHALSQVEVRAKCGDGNKHVKIKSAWIANLNSEGNLWYDSKASENNYMSWKFDNNPSKQFYGESFSDAIQLSDTYQGLLAEHTNEKKEAKKGNSLMMLPQNIVALNENMDNKGVYIVMLCRIESHHKGSYIDYGTAGDAFVQDADDKSFHHHQLYPQPKNGGYDEDAYGYTCVPITAPEGKWESGKKYIYKLDFFYNGSGGGILPPTDPGLPDGGEETPGIDPGHPVVQEPISFTVEVEGWTEAEDVEQPSMK</sequence>
<dbReference type="InterPro" id="IPR042278">
    <property type="entry name" value="Mfa-like_1_N"/>
</dbReference>
<dbReference type="Proteomes" id="UP000310760">
    <property type="component" value="Unassembled WGS sequence"/>
</dbReference>
<dbReference type="Gene3D" id="2.60.40.2620">
    <property type="entry name" value="Fimbrillin-like"/>
    <property type="match status" value="1"/>
</dbReference>
<name>A0A4S2FU71_9BACT</name>
<dbReference type="RefSeq" id="WP_135950393.1">
    <property type="nucleotide sequence ID" value="NZ_SRYJ01000004.1"/>
</dbReference>
<feature type="chain" id="PRO_5020868595" evidence="1">
    <location>
        <begin position="23"/>
        <end position="413"/>
    </location>
</feature>
<evidence type="ECO:0000313" key="2">
    <source>
        <dbReference type="EMBL" id="TGY72748.1"/>
    </source>
</evidence>
<reference evidence="2 3" key="1">
    <citation type="submission" date="2019-04" db="EMBL/GenBank/DDBJ databases">
        <title>Microbes associate with the intestines of laboratory mice.</title>
        <authorList>
            <person name="Navarre W."/>
            <person name="Wong E."/>
            <person name="Huang K."/>
            <person name="Tropini C."/>
            <person name="Ng K."/>
            <person name="Yu B."/>
        </authorList>
    </citation>
    <scope>NUCLEOTIDE SEQUENCE [LARGE SCALE GENOMIC DNA]</scope>
    <source>
        <strain evidence="2 3">NM22_B1</strain>
    </source>
</reference>
<dbReference type="InterPro" id="IPR025049">
    <property type="entry name" value="Mfa-like_1"/>
</dbReference>
<dbReference type="EMBL" id="SRYJ01000004">
    <property type="protein sequence ID" value="TGY72748.1"/>
    <property type="molecule type" value="Genomic_DNA"/>
</dbReference>
<feature type="signal peptide" evidence="1">
    <location>
        <begin position="1"/>
        <end position="22"/>
    </location>
</feature>
<proteinExistence type="predicted"/>